<dbReference type="Pfam" id="PF08281">
    <property type="entry name" value="Sigma70_r4_2"/>
    <property type="match status" value="1"/>
</dbReference>
<dbReference type="InterPro" id="IPR039425">
    <property type="entry name" value="RNA_pol_sigma-70-like"/>
</dbReference>
<dbReference type="RefSeq" id="WP_267775772.1">
    <property type="nucleotide sequence ID" value="NZ_JAPNKE010000002.1"/>
</dbReference>
<proteinExistence type="inferred from homology"/>
<dbReference type="Gene3D" id="1.10.10.10">
    <property type="entry name" value="Winged helix-like DNA-binding domain superfamily/Winged helix DNA-binding domain"/>
    <property type="match status" value="1"/>
</dbReference>
<keyword evidence="3" id="KW-0731">Sigma factor</keyword>
<accession>A0A9X3F018</accession>
<dbReference type="InterPro" id="IPR013249">
    <property type="entry name" value="RNA_pol_sigma70_r4_t2"/>
</dbReference>
<dbReference type="InterPro" id="IPR013324">
    <property type="entry name" value="RNA_pol_sigma_r3/r4-like"/>
</dbReference>
<dbReference type="GO" id="GO:0006352">
    <property type="term" value="P:DNA-templated transcription initiation"/>
    <property type="evidence" value="ECO:0007669"/>
    <property type="project" value="InterPro"/>
</dbReference>
<evidence type="ECO:0000259" key="5">
    <source>
        <dbReference type="Pfam" id="PF04542"/>
    </source>
</evidence>
<dbReference type="NCBIfam" id="TIGR02937">
    <property type="entry name" value="sigma70-ECF"/>
    <property type="match status" value="1"/>
</dbReference>
<sequence length="200" mass="22061">MSRLGPSSPSGPPGPRSERSDIELLAAMACGDTDSLGDLHDRYVGLLLATAIRILGNRREAEDLVHDVLMEVWQKCADYDPERGSVRTWLLVRLRSRALDRCRRAGRFRVETLEDRDLDDLGQAGGDEPGQSLDHDRVRRALLELPAAQRQVLELAYFEGLSATEIAERLAVPVGTVKSRTAAGLAKLRAALHAEDRGDR</sequence>
<comment type="similarity">
    <text evidence="1">Belongs to the sigma-70 factor family. ECF subfamily.</text>
</comment>
<dbReference type="PANTHER" id="PTHR43133:SF62">
    <property type="entry name" value="RNA POLYMERASE SIGMA FACTOR SIGZ"/>
    <property type="match status" value="1"/>
</dbReference>
<reference evidence="7" key="1">
    <citation type="submission" date="2022-11" db="EMBL/GenBank/DDBJ databases">
        <title>Minimal conservation of predation-associated metabolite biosynthetic gene clusters underscores biosynthetic potential of Myxococcota including descriptions for ten novel species: Archangium lansinium sp. nov., Myxococcus landrumus sp. nov., Nannocystis bai.</title>
        <authorList>
            <person name="Ahearne A."/>
            <person name="Stevens C."/>
            <person name="Phillips K."/>
        </authorList>
    </citation>
    <scope>NUCLEOTIDE SEQUENCE</scope>
    <source>
        <strain evidence="7">Na p29</strain>
    </source>
</reference>
<feature type="domain" description="RNA polymerase sigma factor 70 region 4 type 2" evidence="6">
    <location>
        <begin position="136"/>
        <end position="188"/>
    </location>
</feature>
<comment type="caution">
    <text evidence="7">The sequence shown here is derived from an EMBL/GenBank/DDBJ whole genome shotgun (WGS) entry which is preliminary data.</text>
</comment>
<dbReference type="InterPro" id="IPR014284">
    <property type="entry name" value="RNA_pol_sigma-70_dom"/>
</dbReference>
<dbReference type="Gene3D" id="1.10.1740.10">
    <property type="match status" value="1"/>
</dbReference>
<evidence type="ECO:0000313" key="8">
    <source>
        <dbReference type="Proteomes" id="UP001150924"/>
    </source>
</evidence>
<dbReference type="PANTHER" id="PTHR43133">
    <property type="entry name" value="RNA POLYMERASE ECF-TYPE SIGMA FACTO"/>
    <property type="match status" value="1"/>
</dbReference>
<gene>
    <name evidence="7" type="ORF">OV079_43905</name>
</gene>
<dbReference type="CDD" id="cd06171">
    <property type="entry name" value="Sigma70_r4"/>
    <property type="match status" value="1"/>
</dbReference>
<name>A0A9X3F018_9BACT</name>
<dbReference type="SUPFAM" id="SSF88946">
    <property type="entry name" value="Sigma2 domain of RNA polymerase sigma factors"/>
    <property type="match status" value="1"/>
</dbReference>
<keyword evidence="4" id="KW-0804">Transcription</keyword>
<evidence type="ECO:0000256" key="2">
    <source>
        <dbReference type="ARBA" id="ARBA00023015"/>
    </source>
</evidence>
<evidence type="ECO:0000313" key="7">
    <source>
        <dbReference type="EMBL" id="MCY1012369.1"/>
    </source>
</evidence>
<evidence type="ECO:0000256" key="1">
    <source>
        <dbReference type="ARBA" id="ARBA00010641"/>
    </source>
</evidence>
<dbReference type="GO" id="GO:0016987">
    <property type="term" value="F:sigma factor activity"/>
    <property type="evidence" value="ECO:0007669"/>
    <property type="project" value="UniProtKB-KW"/>
</dbReference>
<dbReference type="InterPro" id="IPR013325">
    <property type="entry name" value="RNA_pol_sigma_r2"/>
</dbReference>
<dbReference type="InterPro" id="IPR036388">
    <property type="entry name" value="WH-like_DNA-bd_sf"/>
</dbReference>
<dbReference type="InterPro" id="IPR007627">
    <property type="entry name" value="RNA_pol_sigma70_r2"/>
</dbReference>
<evidence type="ECO:0000256" key="3">
    <source>
        <dbReference type="ARBA" id="ARBA00023082"/>
    </source>
</evidence>
<organism evidence="7 8">
    <name type="scientific">Nannocystis pusilla</name>
    <dbReference type="NCBI Taxonomy" id="889268"/>
    <lineage>
        <taxon>Bacteria</taxon>
        <taxon>Pseudomonadati</taxon>
        <taxon>Myxococcota</taxon>
        <taxon>Polyangia</taxon>
        <taxon>Nannocystales</taxon>
        <taxon>Nannocystaceae</taxon>
        <taxon>Nannocystis</taxon>
    </lineage>
</organism>
<evidence type="ECO:0000256" key="4">
    <source>
        <dbReference type="ARBA" id="ARBA00023163"/>
    </source>
</evidence>
<dbReference type="SUPFAM" id="SSF88659">
    <property type="entry name" value="Sigma3 and sigma4 domains of RNA polymerase sigma factors"/>
    <property type="match status" value="1"/>
</dbReference>
<protein>
    <submittedName>
        <fullName evidence="7">Sigma-70 family RNA polymerase sigma factor</fullName>
    </submittedName>
</protein>
<evidence type="ECO:0000259" key="6">
    <source>
        <dbReference type="Pfam" id="PF08281"/>
    </source>
</evidence>
<dbReference type="AlphaFoldDB" id="A0A9X3F018"/>
<keyword evidence="8" id="KW-1185">Reference proteome</keyword>
<dbReference type="GO" id="GO:0003677">
    <property type="term" value="F:DNA binding"/>
    <property type="evidence" value="ECO:0007669"/>
    <property type="project" value="InterPro"/>
</dbReference>
<dbReference type="Proteomes" id="UP001150924">
    <property type="component" value="Unassembled WGS sequence"/>
</dbReference>
<keyword evidence="2" id="KW-0805">Transcription regulation</keyword>
<feature type="domain" description="RNA polymerase sigma-70 region 2" evidence="5">
    <location>
        <begin position="40"/>
        <end position="107"/>
    </location>
</feature>
<dbReference type="Pfam" id="PF04542">
    <property type="entry name" value="Sigma70_r2"/>
    <property type="match status" value="1"/>
</dbReference>
<dbReference type="EMBL" id="JAPNKE010000002">
    <property type="protein sequence ID" value="MCY1012369.1"/>
    <property type="molecule type" value="Genomic_DNA"/>
</dbReference>